<accession>A0A381U9Z2</accession>
<evidence type="ECO:0000313" key="2">
    <source>
        <dbReference type="EMBL" id="SVA25055.1"/>
    </source>
</evidence>
<reference evidence="2" key="1">
    <citation type="submission" date="2018-05" db="EMBL/GenBank/DDBJ databases">
        <authorList>
            <person name="Lanie J.A."/>
            <person name="Ng W.-L."/>
            <person name="Kazmierczak K.M."/>
            <person name="Andrzejewski T.M."/>
            <person name="Davidsen T.M."/>
            <person name="Wayne K.J."/>
            <person name="Tettelin H."/>
            <person name="Glass J.I."/>
            <person name="Rusch D."/>
            <person name="Podicherti R."/>
            <person name="Tsui H.-C.T."/>
            <person name="Winkler M.E."/>
        </authorList>
    </citation>
    <scope>NUCLEOTIDE SEQUENCE</scope>
</reference>
<dbReference type="SUPFAM" id="SSF56601">
    <property type="entry name" value="beta-lactamase/transpeptidase-like"/>
    <property type="match status" value="1"/>
</dbReference>
<protein>
    <recommendedName>
        <fullName evidence="1">Beta-lactamase class A catalytic domain-containing protein</fullName>
    </recommendedName>
</protein>
<feature type="domain" description="Beta-lactamase class A catalytic" evidence="1">
    <location>
        <begin position="56"/>
        <end position="302"/>
    </location>
</feature>
<name>A0A381U9Z2_9ZZZZ</name>
<dbReference type="Gene3D" id="3.40.710.10">
    <property type="entry name" value="DD-peptidase/beta-lactamase superfamily"/>
    <property type="match status" value="1"/>
</dbReference>
<dbReference type="GO" id="GO:0006508">
    <property type="term" value="P:proteolysis"/>
    <property type="evidence" value="ECO:0007669"/>
    <property type="project" value="InterPro"/>
</dbReference>
<dbReference type="InterPro" id="IPR000667">
    <property type="entry name" value="Peptidase_S13"/>
</dbReference>
<sequence length="327" mass="36891">MALGSGPLLPKGEDFDSVIDGVSPDIGKWASVCLVEGSKTKPSFKWFHYRDSAKAVNFWPASTIKIYTVVAALELLNELEMPLNSIVIFERKHEGEWLLDTSRTMPEMVSEIFRRSSNEDYTLLLRMVGIDRINTRFLSESRGFPGSALMRGYVRNRPYLYIRTEPQRITVRTLAGQSKTIEHTWSGRSYSRERGATVLSETTGNCTSTRELAECLRRILFHEHLPEEDRYHLTGEQLAFLREGREGLTGLRNTKGFVAESAREIFPKATFYHKAGLISTYSLDLAYVDDSTQSGKRYLISIAANSGKDTTVKAMSRAIAAWVNGLK</sequence>
<organism evidence="2">
    <name type="scientific">marine metagenome</name>
    <dbReference type="NCBI Taxonomy" id="408172"/>
    <lineage>
        <taxon>unclassified sequences</taxon>
        <taxon>metagenomes</taxon>
        <taxon>ecological metagenomes</taxon>
    </lineage>
</organism>
<dbReference type="AlphaFoldDB" id="A0A381U9Z2"/>
<evidence type="ECO:0000259" key="1">
    <source>
        <dbReference type="Pfam" id="PF13354"/>
    </source>
</evidence>
<dbReference type="GO" id="GO:0030655">
    <property type="term" value="P:beta-lactam antibiotic catabolic process"/>
    <property type="evidence" value="ECO:0007669"/>
    <property type="project" value="InterPro"/>
</dbReference>
<dbReference type="GO" id="GO:0004185">
    <property type="term" value="F:serine-type carboxypeptidase activity"/>
    <property type="evidence" value="ECO:0007669"/>
    <property type="project" value="InterPro"/>
</dbReference>
<dbReference type="EMBL" id="UINC01006032">
    <property type="protein sequence ID" value="SVA25055.1"/>
    <property type="molecule type" value="Genomic_DNA"/>
</dbReference>
<proteinExistence type="predicted"/>
<gene>
    <name evidence="2" type="ORF">METZ01_LOCUS77909</name>
</gene>
<dbReference type="InterPro" id="IPR045155">
    <property type="entry name" value="Beta-lactam_cat"/>
</dbReference>
<dbReference type="InterPro" id="IPR012338">
    <property type="entry name" value="Beta-lactam/transpept-like"/>
</dbReference>
<dbReference type="PRINTS" id="PR00922">
    <property type="entry name" value="DADACBPTASE3"/>
</dbReference>
<dbReference type="GO" id="GO:0008800">
    <property type="term" value="F:beta-lactamase activity"/>
    <property type="evidence" value="ECO:0007669"/>
    <property type="project" value="InterPro"/>
</dbReference>
<dbReference type="Pfam" id="PF13354">
    <property type="entry name" value="Beta-lactamase2"/>
    <property type="match status" value="1"/>
</dbReference>